<proteinExistence type="predicted"/>
<dbReference type="AlphaFoldDB" id="A0A2U1QJI3"/>
<reference evidence="1 2" key="1">
    <citation type="journal article" date="2018" name="Mol. Plant">
        <title>The genome of Artemisia annua provides insight into the evolution of Asteraceae family and artemisinin biosynthesis.</title>
        <authorList>
            <person name="Shen Q."/>
            <person name="Zhang L."/>
            <person name="Liao Z."/>
            <person name="Wang S."/>
            <person name="Yan T."/>
            <person name="Shi P."/>
            <person name="Liu M."/>
            <person name="Fu X."/>
            <person name="Pan Q."/>
            <person name="Wang Y."/>
            <person name="Lv Z."/>
            <person name="Lu X."/>
            <person name="Zhang F."/>
            <person name="Jiang W."/>
            <person name="Ma Y."/>
            <person name="Chen M."/>
            <person name="Hao X."/>
            <person name="Li L."/>
            <person name="Tang Y."/>
            <person name="Lv G."/>
            <person name="Zhou Y."/>
            <person name="Sun X."/>
            <person name="Brodelius P.E."/>
            <person name="Rose J.K.C."/>
            <person name="Tang K."/>
        </authorList>
    </citation>
    <scope>NUCLEOTIDE SEQUENCE [LARGE SCALE GENOMIC DNA]</scope>
    <source>
        <strain evidence="2">cv. Huhao1</strain>
        <tissue evidence="1">Leaf</tissue>
    </source>
</reference>
<name>A0A2U1QJI3_ARTAN</name>
<protein>
    <submittedName>
        <fullName evidence="1">Uncharacterized protein</fullName>
    </submittedName>
</protein>
<dbReference type="OrthoDB" id="1498438at2759"/>
<evidence type="ECO:0000313" key="1">
    <source>
        <dbReference type="EMBL" id="PWA98166.1"/>
    </source>
</evidence>
<evidence type="ECO:0000313" key="2">
    <source>
        <dbReference type="Proteomes" id="UP000245207"/>
    </source>
</evidence>
<comment type="caution">
    <text evidence="1">The sequence shown here is derived from an EMBL/GenBank/DDBJ whole genome shotgun (WGS) entry which is preliminary data.</text>
</comment>
<dbReference type="EMBL" id="PKPP01000078">
    <property type="protein sequence ID" value="PWA98166.1"/>
    <property type="molecule type" value="Genomic_DNA"/>
</dbReference>
<sequence length="133" mass="14981">MQIQNKDLVRISKTCKKLKEHAGQTSVLRAAAECILGKAFLTDLTFRHMITSNDQATRDENGSYVSGALQHPRLVRSFICLASSKEINNLIFIALNEYILLFAGFEKSNAHGMLTALRDMLYELKRSYTQLNG</sequence>
<gene>
    <name evidence="1" type="ORF">CTI12_AA007710</name>
</gene>
<organism evidence="1 2">
    <name type="scientific">Artemisia annua</name>
    <name type="common">Sweet wormwood</name>
    <dbReference type="NCBI Taxonomy" id="35608"/>
    <lineage>
        <taxon>Eukaryota</taxon>
        <taxon>Viridiplantae</taxon>
        <taxon>Streptophyta</taxon>
        <taxon>Embryophyta</taxon>
        <taxon>Tracheophyta</taxon>
        <taxon>Spermatophyta</taxon>
        <taxon>Magnoliopsida</taxon>
        <taxon>eudicotyledons</taxon>
        <taxon>Gunneridae</taxon>
        <taxon>Pentapetalae</taxon>
        <taxon>asterids</taxon>
        <taxon>campanulids</taxon>
        <taxon>Asterales</taxon>
        <taxon>Asteraceae</taxon>
        <taxon>Asteroideae</taxon>
        <taxon>Anthemideae</taxon>
        <taxon>Artemisiinae</taxon>
        <taxon>Artemisia</taxon>
    </lineage>
</organism>
<accession>A0A2U1QJI3</accession>
<keyword evidence="2" id="KW-1185">Reference proteome</keyword>
<dbReference type="Proteomes" id="UP000245207">
    <property type="component" value="Unassembled WGS sequence"/>
</dbReference>